<keyword evidence="3" id="KW-0808">Transferase</keyword>
<dbReference type="EMBL" id="CAJJDO010000005">
    <property type="protein sequence ID" value="CAD8136394.1"/>
    <property type="molecule type" value="Genomic_DNA"/>
</dbReference>
<evidence type="ECO:0000259" key="5">
    <source>
        <dbReference type="PROSITE" id="PS50290"/>
    </source>
</evidence>
<proteinExistence type="predicted"/>
<gene>
    <name evidence="6" type="ORF">PPENT_87.1.T0050128</name>
</gene>
<dbReference type="PANTHER" id="PTHR10048:SF22">
    <property type="entry name" value="PHOSPHATIDYLINOSITOL 4-KINASE BETA"/>
    <property type="match status" value="1"/>
</dbReference>
<evidence type="ECO:0000256" key="1">
    <source>
        <dbReference type="ARBA" id="ARBA00001686"/>
    </source>
</evidence>
<reference evidence="6" key="1">
    <citation type="submission" date="2021-01" db="EMBL/GenBank/DDBJ databases">
        <authorList>
            <consortium name="Genoscope - CEA"/>
            <person name="William W."/>
        </authorList>
    </citation>
    <scope>NUCLEOTIDE SEQUENCE</scope>
</reference>
<dbReference type="InterPro" id="IPR015433">
    <property type="entry name" value="PI3/4_kinase"/>
</dbReference>
<dbReference type="AlphaFoldDB" id="A0A8S1SC36"/>
<dbReference type="OrthoDB" id="10264149at2759"/>
<dbReference type="EC" id="2.7.1.67" evidence="2"/>
<dbReference type="Proteomes" id="UP000689195">
    <property type="component" value="Unassembled WGS sequence"/>
</dbReference>
<dbReference type="CDD" id="cd00893">
    <property type="entry name" value="PI4Kc_III"/>
    <property type="match status" value="1"/>
</dbReference>
<keyword evidence="4" id="KW-0418">Kinase</keyword>
<evidence type="ECO:0000313" key="6">
    <source>
        <dbReference type="EMBL" id="CAD8136394.1"/>
    </source>
</evidence>
<comment type="caution">
    <text evidence="6">The sequence shown here is derived from an EMBL/GenBank/DDBJ whole genome shotgun (WGS) entry which is preliminary data.</text>
</comment>
<dbReference type="InterPro" id="IPR000403">
    <property type="entry name" value="PI3/4_kinase_cat_dom"/>
</dbReference>
<dbReference type="GO" id="GO:0048015">
    <property type="term" value="P:phosphatidylinositol-mediated signaling"/>
    <property type="evidence" value="ECO:0007669"/>
    <property type="project" value="TreeGrafter"/>
</dbReference>
<dbReference type="Pfam" id="PF00454">
    <property type="entry name" value="PI3_PI4_kinase"/>
    <property type="match status" value="1"/>
</dbReference>
<feature type="domain" description="PI3K/PI4K catalytic" evidence="5">
    <location>
        <begin position="526"/>
        <end position="798"/>
    </location>
</feature>
<evidence type="ECO:0000313" key="7">
    <source>
        <dbReference type="Proteomes" id="UP000689195"/>
    </source>
</evidence>
<evidence type="ECO:0000256" key="2">
    <source>
        <dbReference type="ARBA" id="ARBA00012169"/>
    </source>
</evidence>
<dbReference type="SMART" id="SM00146">
    <property type="entry name" value="PI3Kc"/>
    <property type="match status" value="1"/>
</dbReference>
<evidence type="ECO:0000256" key="4">
    <source>
        <dbReference type="ARBA" id="ARBA00022777"/>
    </source>
</evidence>
<dbReference type="GO" id="GO:0004430">
    <property type="term" value="F:1-phosphatidylinositol 4-kinase activity"/>
    <property type="evidence" value="ECO:0007669"/>
    <property type="project" value="UniProtKB-EC"/>
</dbReference>
<keyword evidence="7" id="KW-1185">Reference proteome</keyword>
<organism evidence="6 7">
    <name type="scientific">Paramecium pentaurelia</name>
    <dbReference type="NCBI Taxonomy" id="43138"/>
    <lineage>
        <taxon>Eukaryota</taxon>
        <taxon>Sar</taxon>
        <taxon>Alveolata</taxon>
        <taxon>Ciliophora</taxon>
        <taxon>Intramacronucleata</taxon>
        <taxon>Oligohymenophorea</taxon>
        <taxon>Peniculida</taxon>
        <taxon>Parameciidae</taxon>
        <taxon>Paramecium</taxon>
    </lineage>
</organism>
<protein>
    <recommendedName>
        <fullName evidence="2">1-phosphatidylinositol 4-kinase</fullName>
        <ecNumber evidence="2">2.7.1.67</ecNumber>
    </recommendedName>
</protein>
<dbReference type="PROSITE" id="PS50290">
    <property type="entry name" value="PI3_4_KINASE_3"/>
    <property type="match status" value="1"/>
</dbReference>
<name>A0A8S1SC36_9CILI</name>
<dbReference type="GO" id="GO:0016020">
    <property type="term" value="C:membrane"/>
    <property type="evidence" value="ECO:0007669"/>
    <property type="project" value="TreeGrafter"/>
</dbReference>
<sequence>MQQEEGANCFCFQKKNKGVLPKTFKKTNEILRKYKNNFLDISDSDILEVIIRLYVSEDKQKAISMLSRCRINPNFQSNNLREDLEYFIPQMVNFMVFHQQLSDENLKQFVLKASSLDFFFAHLVYFQMKSLSQIITPHETVTINVVKKFLEYFLFSMAQNYSGNLLIATHILQMNLELSNLKDDNSDSDENSPKKSQLQAVYQGTTKQQSMKVNEAIQNYGTADWIKYQNSHPYDNRVKNHKEIELQDYESIFNLEKNEKTLDTAFLSNIQFWNDIMRICDELSKVQTKKTEVLQACLQKMNKNLPASVYVPFVNNQVRNYAILKIVPKESRVFSTKMRSPFSLTLELYRPEIEGQSNHKFIEKKISRPITMSQYKLLQRTQSQLFNEDHSIIENRRTFSSTDAQKQIQNDFQQIKFFQMNPQVHHPVIQGTSQFYYQHPTDENEEEQIDQQKLKPEISSTYSLEENVQAFSIDEESSITQEKNGEGNWLTSIIGKNSFIQPNRGLVLTTQEHLEMKQAIFGENSLDQFERIKSQSIFSQLQTWNIIHLIIKTGDNLKQEQFALQLISQFDQIFKKEGLPLKLRYYEVLSMGPDCGIIEMIKNATTIDSLQKHLRKEYTQFKNFSDFFRSFFRHKIDQALENYVQSLVAYGLVCYFLQVKDRHNGNILLDKEGHLIHIDFGFFLSIAPGKGVEFEKNVPFKLLSDYIEVLGGVQGNLFKENFRKLFFQGFKACQKHQKEILLLAEMMYTGHGTTLPCFSKGEQTLKELQLRFNPKVQSSAELYVHVQELIDKSLDNWRARWYDKFQYFAQGIFY</sequence>
<dbReference type="GO" id="GO:0046854">
    <property type="term" value="P:phosphatidylinositol phosphate biosynthetic process"/>
    <property type="evidence" value="ECO:0007669"/>
    <property type="project" value="InterPro"/>
</dbReference>
<dbReference type="FunFam" id="1.10.1070.11:FF:000016">
    <property type="entry name" value="PIK1p Phosphatidylinositol 4-kinase"/>
    <property type="match status" value="1"/>
</dbReference>
<evidence type="ECO:0000256" key="3">
    <source>
        <dbReference type="ARBA" id="ARBA00022679"/>
    </source>
</evidence>
<accession>A0A8S1SC36</accession>
<dbReference type="GO" id="GO:0005737">
    <property type="term" value="C:cytoplasm"/>
    <property type="evidence" value="ECO:0007669"/>
    <property type="project" value="TreeGrafter"/>
</dbReference>
<comment type="catalytic activity">
    <reaction evidence="1">
        <text>a 1,2-diacyl-sn-glycero-3-phospho-(1D-myo-inositol) + ATP = a 1,2-diacyl-sn-glycero-3-phospho-(1D-myo-inositol 4-phosphate) + ADP + H(+)</text>
        <dbReference type="Rhea" id="RHEA:19877"/>
        <dbReference type="ChEBI" id="CHEBI:15378"/>
        <dbReference type="ChEBI" id="CHEBI:30616"/>
        <dbReference type="ChEBI" id="CHEBI:57880"/>
        <dbReference type="ChEBI" id="CHEBI:58178"/>
        <dbReference type="ChEBI" id="CHEBI:456216"/>
        <dbReference type="EC" id="2.7.1.67"/>
    </reaction>
</comment>
<dbReference type="PANTHER" id="PTHR10048">
    <property type="entry name" value="PHOSPHATIDYLINOSITOL KINASE"/>
    <property type="match status" value="1"/>
</dbReference>